<evidence type="ECO:0000256" key="4">
    <source>
        <dbReference type="ARBA" id="ARBA00023136"/>
    </source>
</evidence>
<evidence type="ECO:0000313" key="6">
    <source>
        <dbReference type="EMBL" id="OEH91382.1"/>
    </source>
</evidence>
<accession>A0A1E5LBB6</accession>
<proteinExistence type="predicted"/>
<sequence>MKWIKSDKIAVIWTILRVWLGVQWIEAGWSKVTGGFDAGGFLKGAIAKASGDHPAVQGWYAGFLENFALPNVELFNVIIPWAEFLAGIGLILGALTLPALIGAAFMNLNFMLAGTTSTNPVLYTVAFILILVGPTAYYYGLDRFLIPFTKDRMRKRKHDFKDKGHQAHAH</sequence>
<reference evidence="6 7" key="1">
    <citation type="submission" date="2016-08" db="EMBL/GenBank/DDBJ databases">
        <title>Genome of Bacillus solimangrovi GH2-4.</title>
        <authorList>
            <person name="Lim S."/>
            <person name="Kim B.-C."/>
        </authorList>
    </citation>
    <scope>NUCLEOTIDE SEQUENCE [LARGE SCALE GENOMIC DNA]</scope>
    <source>
        <strain evidence="6 7">GH2-4</strain>
    </source>
</reference>
<comment type="subcellular location">
    <subcellularLocation>
        <location evidence="1">Membrane</location>
        <topology evidence="1">Multi-pass membrane protein</topology>
    </subcellularLocation>
</comment>
<organism evidence="6 7">
    <name type="scientific">Bacillus solimangrovi</name>
    <dbReference type="NCBI Taxonomy" id="1305675"/>
    <lineage>
        <taxon>Bacteria</taxon>
        <taxon>Bacillati</taxon>
        <taxon>Bacillota</taxon>
        <taxon>Bacilli</taxon>
        <taxon>Bacillales</taxon>
        <taxon>Bacillaceae</taxon>
        <taxon>Bacillus</taxon>
    </lineage>
</organism>
<evidence type="ECO:0000256" key="2">
    <source>
        <dbReference type="ARBA" id="ARBA00022692"/>
    </source>
</evidence>
<dbReference type="Pfam" id="PF07681">
    <property type="entry name" value="DoxX"/>
    <property type="match status" value="1"/>
</dbReference>
<name>A0A1E5LBB6_9BACI</name>
<dbReference type="InterPro" id="IPR032808">
    <property type="entry name" value="DoxX"/>
</dbReference>
<keyword evidence="4 5" id="KW-0472">Membrane</keyword>
<protein>
    <submittedName>
        <fullName evidence="6">Crp/Fnr family transcriptional regulator</fullName>
    </submittedName>
</protein>
<evidence type="ECO:0000256" key="5">
    <source>
        <dbReference type="SAM" id="Phobius"/>
    </source>
</evidence>
<dbReference type="PANTHER" id="PTHR39157:SF1">
    <property type="entry name" value="DOXX FAMILY PROTEIN"/>
    <property type="match status" value="1"/>
</dbReference>
<feature type="transmembrane region" description="Helical" evidence="5">
    <location>
        <begin position="120"/>
        <end position="140"/>
    </location>
</feature>
<dbReference type="RefSeq" id="WP_069718642.1">
    <property type="nucleotide sequence ID" value="NZ_MJEH01000062.1"/>
</dbReference>
<dbReference type="GO" id="GO:0016020">
    <property type="term" value="C:membrane"/>
    <property type="evidence" value="ECO:0007669"/>
    <property type="project" value="UniProtKB-SubCell"/>
</dbReference>
<evidence type="ECO:0000256" key="3">
    <source>
        <dbReference type="ARBA" id="ARBA00022989"/>
    </source>
</evidence>
<keyword evidence="2 5" id="KW-0812">Transmembrane</keyword>
<dbReference type="OrthoDB" id="26941at2"/>
<evidence type="ECO:0000256" key="1">
    <source>
        <dbReference type="ARBA" id="ARBA00004141"/>
    </source>
</evidence>
<keyword evidence="7" id="KW-1185">Reference proteome</keyword>
<gene>
    <name evidence="6" type="ORF">BFG57_05820</name>
</gene>
<feature type="transmembrane region" description="Helical" evidence="5">
    <location>
        <begin position="84"/>
        <end position="108"/>
    </location>
</feature>
<dbReference type="AlphaFoldDB" id="A0A1E5LBB6"/>
<dbReference type="STRING" id="1305675.BFG57_05820"/>
<evidence type="ECO:0000313" key="7">
    <source>
        <dbReference type="Proteomes" id="UP000095209"/>
    </source>
</evidence>
<dbReference type="EMBL" id="MJEH01000062">
    <property type="protein sequence ID" value="OEH91382.1"/>
    <property type="molecule type" value="Genomic_DNA"/>
</dbReference>
<dbReference type="PANTHER" id="PTHR39157">
    <property type="entry name" value="INTEGRAL MEMBRANE PROTEIN-RELATED"/>
    <property type="match status" value="1"/>
</dbReference>
<comment type="caution">
    <text evidence="6">The sequence shown here is derived from an EMBL/GenBank/DDBJ whole genome shotgun (WGS) entry which is preliminary data.</text>
</comment>
<keyword evidence="3 5" id="KW-1133">Transmembrane helix</keyword>
<dbReference type="Proteomes" id="UP000095209">
    <property type="component" value="Unassembled WGS sequence"/>
</dbReference>